<dbReference type="InterPro" id="IPR011006">
    <property type="entry name" value="CheY-like_superfamily"/>
</dbReference>
<dbReference type="InterPro" id="IPR001789">
    <property type="entry name" value="Sig_transdc_resp-reg_receiver"/>
</dbReference>
<evidence type="ECO:0000256" key="3">
    <source>
        <dbReference type="PROSITE-ProRule" id="PRU00169"/>
    </source>
</evidence>
<dbReference type="InterPro" id="IPR036890">
    <property type="entry name" value="HATPase_C_sf"/>
</dbReference>
<feature type="transmembrane region" description="Helical" evidence="5">
    <location>
        <begin position="75"/>
        <end position="92"/>
    </location>
</feature>
<dbReference type="InterPro" id="IPR005467">
    <property type="entry name" value="His_kinase_dom"/>
</dbReference>
<gene>
    <name evidence="8" type="ORF">F8M41_017582</name>
</gene>
<dbReference type="InterPro" id="IPR036097">
    <property type="entry name" value="HisK_dim/P_sf"/>
</dbReference>
<dbReference type="PANTHER" id="PTHR45339">
    <property type="entry name" value="HYBRID SIGNAL TRANSDUCTION HISTIDINE KINASE J"/>
    <property type="match status" value="1"/>
</dbReference>
<name>A0A8H4AMV8_GIGMA</name>
<dbReference type="PROSITE" id="PS50109">
    <property type="entry name" value="HIS_KIN"/>
    <property type="match status" value="1"/>
</dbReference>
<keyword evidence="8" id="KW-0418">Kinase</keyword>
<dbReference type="Pfam" id="PF00072">
    <property type="entry name" value="Response_reg"/>
    <property type="match status" value="1"/>
</dbReference>
<dbReference type="Gene3D" id="3.40.50.2300">
    <property type="match status" value="1"/>
</dbReference>
<keyword evidence="5" id="KW-1133">Transmembrane helix</keyword>
<feature type="domain" description="Histidine kinase" evidence="6">
    <location>
        <begin position="229"/>
        <end position="482"/>
    </location>
</feature>
<dbReference type="SUPFAM" id="SSF47384">
    <property type="entry name" value="Homodimeric domain of signal transducing histidine kinase"/>
    <property type="match status" value="1"/>
</dbReference>
<dbReference type="SMART" id="SM00387">
    <property type="entry name" value="HATPase_c"/>
    <property type="match status" value="1"/>
</dbReference>
<evidence type="ECO:0000256" key="4">
    <source>
        <dbReference type="SAM" id="MobiDB-lite"/>
    </source>
</evidence>
<feature type="transmembrane region" description="Helical" evidence="5">
    <location>
        <begin position="173"/>
        <end position="198"/>
    </location>
</feature>
<comment type="caution">
    <text evidence="8">The sequence shown here is derived from an EMBL/GenBank/DDBJ whole genome shotgun (WGS) entry which is preliminary data.</text>
</comment>
<sequence>MPFKHNFNSVLDRLIPSDILNQDYDKDYLARRNLLQARAVVIVTVSVCFALVLQLLMDLFLILLNGSNNKSELPWPITLFGTTLYVAMLYFIPSGKITIVQAAQFGVYFFLLISMYISCLENGFQTLSHANFFAVPPFGYIFVSKSFGRMTTIIVCVIYVISFVQSIGKEIPISLSATGWVICDVYILCFVYFLFVAYEQEFHYNQERMQKSLDEARSAETAKSMFISNVSHELRTPLHGILATVEILSNTKLNESQRALLNAIESCGTNLISVVNQVLTYAKIEHGKMELEKNIFDIYSVVQEIGDGLAPIPERKKLNFDIYVEMNPMHRFLVGDVGVLRQIILNLLGNAIKFTDKGNVELTAVEITDEIDPIHDDEERDILSSPLSENEINDSGESSSELQKVKFRVEVIDTGRGIDPDFMNHMCQPFSQEDSSLRRKFEGTGLGLSIVKGLLDMMHSRLEVESNLGVGSKFSFSLELPLSQRWESIVPSQLPFDHKYLLFPPEDQVRLMSHSQSLSFAVLKSENILFLRRITSYLDQWGFKYRIIKKEDLKVECEKEHADIVILNDSISDLEWFLDEFVTESSKESSEKNVKREHKDEKKQRILFFSTIEDYQNAQNALQKYKVQFAVVVSKPAGPVKILTAIIKVIESLLSPTSEHICVIKEEPAICNYAQTQEVYLGGELLFSPSMYGPAADTTEEFPINVGDKVLVNPVHSTHDEIKRTEYDVQSIQELSSTIEKAEEKNIIKGKEKEIDWQKALKDISFLIVEDNKINAMILKTMLKQTGFNNYDVATNGLEAVQKFSQKLYDIIFMDLQMPICDGIEATKEIRKIENGEESHLISETPKSSDQFLTNTDRKRRKKAIIIAMTGLASEEDSEAAEAAGCNEFLTKPVSIKTLNSRMECWTRDVLESDNKEIVTEEAKPHEKEQQYPQMMEEKPDQSQNDVETKSESHLIQQPLGPI</sequence>
<proteinExistence type="predicted"/>
<dbReference type="SMART" id="SM00388">
    <property type="entry name" value="HisKA"/>
    <property type="match status" value="1"/>
</dbReference>
<dbReference type="CDD" id="cd00082">
    <property type="entry name" value="HisKA"/>
    <property type="match status" value="1"/>
</dbReference>
<reference evidence="8 9" key="1">
    <citation type="journal article" date="2019" name="Environ. Microbiol.">
        <title>At the nexus of three kingdoms: the genome of the mycorrhizal fungus Gigaspora margarita provides insights into plant, endobacterial and fungal interactions.</title>
        <authorList>
            <person name="Venice F."/>
            <person name="Ghignone S."/>
            <person name="Salvioli di Fossalunga A."/>
            <person name="Amselem J."/>
            <person name="Novero M."/>
            <person name="Xianan X."/>
            <person name="Sedzielewska Toro K."/>
            <person name="Morin E."/>
            <person name="Lipzen A."/>
            <person name="Grigoriev I.V."/>
            <person name="Henrissat B."/>
            <person name="Martin F.M."/>
            <person name="Bonfante P."/>
        </authorList>
    </citation>
    <scope>NUCLEOTIDE SEQUENCE [LARGE SCALE GENOMIC DNA]</scope>
    <source>
        <strain evidence="8 9">BEG34</strain>
    </source>
</reference>
<evidence type="ECO:0000313" key="9">
    <source>
        <dbReference type="Proteomes" id="UP000439903"/>
    </source>
</evidence>
<evidence type="ECO:0000313" key="8">
    <source>
        <dbReference type="EMBL" id="KAF0514535.1"/>
    </source>
</evidence>
<feature type="modified residue" description="4-aspartylphosphate" evidence="3">
    <location>
        <position position="815"/>
    </location>
</feature>
<dbReference type="InterPro" id="IPR003594">
    <property type="entry name" value="HATPase_dom"/>
</dbReference>
<feature type="region of interest" description="Disordered" evidence="4">
    <location>
        <begin position="915"/>
        <end position="963"/>
    </location>
</feature>
<feature type="transmembrane region" description="Helical" evidence="5">
    <location>
        <begin position="138"/>
        <end position="161"/>
    </location>
</feature>
<dbReference type="CDD" id="cd17546">
    <property type="entry name" value="REC_hyHK_CKI1_RcsC-like"/>
    <property type="match status" value="1"/>
</dbReference>
<dbReference type="Gene3D" id="3.30.565.10">
    <property type="entry name" value="Histidine kinase-like ATPase, C-terminal domain"/>
    <property type="match status" value="1"/>
</dbReference>
<evidence type="ECO:0000259" key="6">
    <source>
        <dbReference type="PROSITE" id="PS50109"/>
    </source>
</evidence>
<keyword evidence="1 3" id="KW-0597">Phosphoprotein</keyword>
<keyword evidence="5" id="KW-0812">Transmembrane</keyword>
<dbReference type="PRINTS" id="PR00344">
    <property type="entry name" value="BCTRLSENSOR"/>
</dbReference>
<organism evidence="8 9">
    <name type="scientific">Gigaspora margarita</name>
    <dbReference type="NCBI Taxonomy" id="4874"/>
    <lineage>
        <taxon>Eukaryota</taxon>
        <taxon>Fungi</taxon>
        <taxon>Fungi incertae sedis</taxon>
        <taxon>Mucoromycota</taxon>
        <taxon>Glomeromycotina</taxon>
        <taxon>Glomeromycetes</taxon>
        <taxon>Diversisporales</taxon>
        <taxon>Gigasporaceae</taxon>
        <taxon>Gigaspora</taxon>
    </lineage>
</organism>
<dbReference type="SUPFAM" id="SSF55874">
    <property type="entry name" value="ATPase domain of HSP90 chaperone/DNA topoisomerase II/histidine kinase"/>
    <property type="match status" value="1"/>
</dbReference>
<dbReference type="InterPro" id="IPR003661">
    <property type="entry name" value="HisK_dim/P_dom"/>
</dbReference>
<evidence type="ECO:0000259" key="7">
    <source>
        <dbReference type="PROSITE" id="PS50110"/>
    </source>
</evidence>
<dbReference type="PROSITE" id="PS50110">
    <property type="entry name" value="RESPONSE_REGULATORY"/>
    <property type="match status" value="1"/>
</dbReference>
<dbReference type="Gene3D" id="1.10.287.130">
    <property type="match status" value="1"/>
</dbReference>
<feature type="compositionally biased region" description="Basic and acidic residues" evidence="4">
    <location>
        <begin position="915"/>
        <end position="953"/>
    </location>
</feature>
<keyword evidence="8" id="KW-0808">Transferase</keyword>
<dbReference type="PANTHER" id="PTHR45339:SF1">
    <property type="entry name" value="HYBRID SIGNAL TRANSDUCTION HISTIDINE KINASE J"/>
    <property type="match status" value="1"/>
</dbReference>
<keyword evidence="5" id="KW-0472">Membrane</keyword>
<dbReference type="Pfam" id="PF02518">
    <property type="entry name" value="HATPase_c"/>
    <property type="match status" value="1"/>
</dbReference>
<evidence type="ECO:0000256" key="1">
    <source>
        <dbReference type="ARBA" id="ARBA00022553"/>
    </source>
</evidence>
<dbReference type="OrthoDB" id="10027013at2759"/>
<dbReference type="Proteomes" id="UP000439903">
    <property type="component" value="Unassembled WGS sequence"/>
</dbReference>
<feature type="transmembrane region" description="Helical" evidence="5">
    <location>
        <begin position="39"/>
        <end position="63"/>
    </location>
</feature>
<dbReference type="GO" id="GO:0000155">
    <property type="term" value="F:phosphorelay sensor kinase activity"/>
    <property type="evidence" value="ECO:0007669"/>
    <property type="project" value="InterPro"/>
</dbReference>
<evidence type="ECO:0000256" key="2">
    <source>
        <dbReference type="ARBA" id="ARBA00023012"/>
    </source>
</evidence>
<dbReference type="Pfam" id="PF00512">
    <property type="entry name" value="HisKA"/>
    <property type="match status" value="1"/>
</dbReference>
<accession>A0A8H4AMV8</accession>
<protein>
    <submittedName>
        <fullName evidence="8">Hybrid sensor histidine kinase/response regulator</fullName>
    </submittedName>
</protein>
<dbReference type="CDD" id="cd16922">
    <property type="entry name" value="HATPase_EvgS-ArcB-TorS-like"/>
    <property type="match status" value="1"/>
</dbReference>
<feature type="domain" description="Response regulatory" evidence="7">
    <location>
        <begin position="765"/>
        <end position="907"/>
    </location>
</feature>
<dbReference type="InterPro" id="IPR004358">
    <property type="entry name" value="Sig_transdc_His_kin-like_C"/>
</dbReference>
<dbReference type="SMART" id="SM00448">
    <property type="entry name" value="REC"/>
    <property type="match status" value="1"/>
</dbReference>
<keyword evidence="2" id="KW-0902">Two-component regulatory system</keyword>
<dbReference type="SUPFAM" id="SSF52172">
    <property type="entry name" value="CheY-like"/>
    <property type="match status" value="1"/>
</dbReference>
<feature type="transmembrane region" description="Helical" evidence="5">
    <location>
        <begin position="99"/>
        <end position="118"/>
    </location>
</feature>
<evidence type="ECO:0000256" key="5">
    <source>
        <dbReference type="SAM" id="Phobius"/>
    </source>
</evidence>
<dbReference type="EMBL" id="WTPW01000407">
    <property type="protein sequence ID" value="KAF0514535.1"/>
    <property type="molecule type" value="Genomic_DNA"/>
</dbReference>
<keyword evidence="9" id="KW-1185">Reference proteome</keyword>
<dbReference type="AlphaFoldDB" id="A0A8H4AMV8"/>